<dbReference type="Proteomes" id="UP000249056">
    <property type="component" value="Unassembled WGS sequence"/>
</dbReference>
<evidence type="ECO:0000313" key="2">
    <source>
        <dbReference type="Proteomes" id="UP000249056"/>
    </source>
</evidence>
<comment type="caution">
    <text evidence="1">The sequence shown here is derived from an EMBL/GenBank/DDBJ whole genome shotgun (WGS) entry which is preliminary data.</text>
</comment>
<dbReference type="OrthoDB" id="3535113at2759"/>
<reference evidence="1 2" key="1">
    <citation type="submission" date="2018-06" db="EMBL/GenBank/DDBJ databases">
        <title>Genome Sequence of the Brown Rot Fungal Pathogen Monilinia fructigena.</title>
        <authorList>
            <person name="Landi L."/>
            <person name="De Miccolis Angelini R.M."/>
            <person name="Pollastro S."/>
            <person name="Abate D."/>
            <person name="Faretra F."/>
            <person name="Romanazzi G."/>
        </authorList>
    </citation>
    <scope>NUCLEOTIDE SEQUENCE [LARGE SCALE GENOMIC DNA]</scope>
    <source>
        <strain evidence="1 2">Mfrg269</strain>
    </source>
</reference>
<accession>A0A395IDN5</accession>
<evidence type="ECO:0000313" key="1">
    <source>
        <dbReference type="EMBL" id="RAL58074.1"/>
    </source>
</evidence>
<name>A0A395IDN5_9HELO</name>
<sequence>MLHYNIGCFCCLTARDSWCAEGRIIPIFTTNCNLLSIDDDETLAVRGLGRPQMAMGIYKEAGRMTSEQVLFGIVAMSEV</sequence>
<organism evidence="1 2">
    <name type="scientific">Monilinia fructigena</name>
    <dbReference type="NCBI Taxonomy" id="38457"/>
    <lineage>
        <taxon>Eukaryota</taxon>
        <taxon>Fungi</taxon>
        <taxon>Dikarya</taxon>
        <taxon>Ascomycota</taxon>
        <taxon>Pezizomycotina</taxon>
        <taxon>Leotiomycetes</taxon>
        <taxon>Helotiales</taxon>
        <taxon>Sclerotiniaceae</taxon>
        <taxon>Monilinia</taxon>
    </lineage>
</organism>
<protein>
    <submittedName>
        <fullName evidence="1">Uncharacterized protein</fullName>
    </submittedName>
</protein>
<keyword evidence="2" id="KW-1185">Reference proteome</keyword>
<dbReference type="EMBL" id="QKRW01000104">
    <property type="protein sequence ID" value="RAL58074.1"/>
    <property type="molecule type" value="Genomic_DNA"/>
</dbReference>
<dbReference type="AlphaFoldDB" id="A0A395IDN5"/>
<proteinExistence type="predicted"/>
<gene>
    <name evidence="1" type="ORF">DID88_009924</name>
</gene>